<dbReference type="Gene3D" id="2.40.170.20">
    <property type="entry name" value="TonB-dependent receptor, beta-barrel domain"/>
    <property type="match status" value="1"/>
</dbReference>
<evidence type="ECO:0000256" key="11">
    <source>
        <dbReference type="RuleBase" id="RU003357"/>
    </source>
</evidence>
<dbReference type="InterPro" id="IPR036942">
    <property type="entry name" value="Beta-barrel_TonB_sf"/>
</dbReference>
<evidence type="ECO:0000259" key="12">
    <source>
        <dbReference type="Pfam" id="PF00593"/>
    </source>
</evidence>
<dbReference type="GO" id="GO:0015344">
    <property type="term" value="F:siderophore uptake transmembrane transporter activity"/>
    <property type="evidence" value="ECO:0007669"/>
    <property type="project" value="TreeGrafter"/>
</dbReference>
<keyword evidence="9 10" id="KW-0998">Cell outer membrane</keyword>
<dbReference type="PANTHER" id="PTHR30069">
    <property type="entry name" value="TONB-DEPENDENT OUTER MEMBRANE RECEPTOR"/>
    <property type="match status" value="1"/>
</dbReference>
<evidence type="ECO:0000256" key="5">
    <source>
        <dbReference type="ARBA" id="ARBA00022729"/>
    </source>
</evidence>
<keyword evidence="3 10" id="KW-1134">Transmembrane beta strand</keyword>
<keyword evidence="8" id="KW-0675">Receptor</keyword>
<dbReference type="InterPro" id="IPR012910">
    <property type="entry name" value="Plug_dom"/>
</dbReference>
<dbReference type="PANTHER" id="PTHR30069:SF29">
    <property type="entry name" value="HEMOGLOBIN AND HEMOGLOBIN-HAPTOGLOBIN-BINDING PROTEIN 1-RELATED"/>
    <property type="match status" value="1"/>
</dbReference>
<dbReference type="STRING" id="39841.SAMN05660836_00812"/>
<proteinExistence type="inferred from homology"/>
<evidence type="ECO:0000256" key="6">
    <source>
        <dbReference type="ARBA" id="ARBA00023077"/>
    </source>
</evidence>
<dbReference type="Proteomes" id="UP000199611">
    <property type="component" value="Unassembled WGS sequence"/>
</dbReference>
<evidence type="ECO:0000259" key="13">
    <source>
        <dbReference type="Pfam" id="PF07715"/>
    </source>
</evidence>
<protein>
    <submittedName>
        <fullName evidence="14">Iron complex outermembrane recepter protein</fullName>
    </submittedName>
</protein>
<feature type="domain" description="TonB-dependent receptor plug" evidence="13">
    <location>
        <begin position="49"/>
        <end position="151"/>
    </location>
</feature>
<evidence type="ECO:0000313" key="14">
    <source>
        <dbReference type="EMBL" id="SFM60589.1"/>
    </source>
</evidence>
<dbReference type="InterPro" id="IPR037066">
    <property type="entry name" value="Plug_dom_sf"/>
</dbReference>
<dbReference type="GO" id="GO:0009279">
    <property type="term" value="C:cell outer membrane"/>
    <property type="evidence" value="ECO:0007669"/>
    <property type="project" value="UniProtKB-SubCell"/>
</dbReference>
<keyword evidence="15" id="KW-1185">Reference proteome</keyword>
<organism evidence="14 15">
    <name type="scientific">Thermodesulforhabdus norvegica</name>
    <dbReference type="NCBI Taxonomy" id="39841"/>
    <lineage>
        <taxon>Bacteria</taxon>
        <taxon>Pseudomonadati</taxon>
        <taxon>Thermodesulfobacteriota</taxon>
        <taxon>Syntrophobacteria</taxon>
        <taxon>Syntrophobacterales</taxon>
        <taxon>Thermodesulforhabdaceae</taxon>
        <taxon>Thermodesulforhabdus</taxon>
    </lineage>
</organism>
<dbReference type="SUPFAM" id="SSF56935">
    <property type="entry name" value="Porins"/>
    <property type="match status" value="1"/>
</dbReference>
<dbReference type="Pfam" id="PF00593">
    <property type="entry name" value="TonB_dep_Rec_b-barrel"/>
    <property type="match status" value="1"/>
</dbReference>
<evidence type="ECO:0000256" key="4">
    <source>
        <dbReference type="ARBA" id="ARBA00022692"/>
    </source>
</evidence>
<dbReference type="AlphaFoldDB" id="A0A1I4S7Y9"/>
<dbReference type="PROSITE" id="PS52016">
    <property type="entry name" value="TONB_DEPENDENT_REC_3"/>
    <property type="match status" value="1"/>
</dbReference>
<evidence type="ECO:0000256" key="2">
    <source>
        <dbReference type="ARBA" id="ARBA00022448"/>
    </source>
</evidence>
<keyword evidence="4 10" id="KW-0812">Transmembrane</keyword>
<evidence type="ECO:0000256" key="1">
    <source>
        <dbReference type="ARBA" id="ARBA00004571"/>
    </source>
</evidence>
<dbReference type="OrthoDB" id="5411360at2"/>
<dbReference type="Pfam" id="PF07715">
    <property type="entry name" value="Plug"/>
    <property type="match status" value="1"/>
</dbReference>
<feature type="domain" description="TonB-dependent receptor-like beta-barrel" evidence="12">
    <location>
        <begin position="246"/>
        <end position="675"/>
    </location>
</feature>
<keyword evidence="6 11" id="KW-0798">TonB box</keyword>
<dbReference type="Gene3D" id="2.170.130.10">
    <property type="entry name" value="TonB-dependent receptor, plug domain"/>
    <property type="match status" value="1"/>
</dbReference>
<comment type="subcellular location">
    <subcellularLocation>
        <location evidence="1 10">Cell outer membrane</location>
        <topology evidence="1 10">Multi-pass membrane protein</topology>
    </subcellularLocation>
</comment>
<dbReference type="EMBL" id="FOUU01000002">
    <property type="protein sequence ID" value="SFM60589.1"/>
    <property type="molecule type" value="Genomic_DNA"/>
</dbReference>
<gene>
    <name evidence="14" type="ORF">SAMN05660836_00812</name>
</gene>
<dbReference type="InterPro" id="IPR039426">
    <property type="entry name" value="TonB-dep_rcpt-like"/>
</dbReference>
<evidence type="ECO:0000313" key="15">
    <source>
        <dbReference type="Proteomes" id="UP000199611"/>
    </source>
</evidence>
<reference evidence="14 15" key="1">
    <citation type="submission" date="2016-10" db="EMBL/GenBank/DDBJ databases">
        <authorList>
            <person name="de Groot N.N."/>
        </authorList>
    </citation>
    <scope>NUCLEOTIDE SEQUENCE [LARGE SCALE GENOMIC DNA]</scope>
    <source>
        <strain evidence="14 15">DSM 9990</strain>
    </source>
</reference>
<dbReference type="InterPro" id="IPR000531">
    <property type="entry name" value="Beta-barrel_TonB"/>
</dbReference>
<evidence type="ECO:0000256" key="7">
    <source>
        <dbReference type="ARBA" id="ARBA00023136"/>
    </source>
</evidence>
<evidence type="ECO:0000256" key="8">
    <source>
        <dbReference type="ARBA" id="ARBA00023170"/>
    </source>
</evidence>
<dbReference type="GO" id="GO:0044718">
    <property type="term" value="P:siderophore transmembrane transport"/>
    <property type="evidence" value="ECO:0007669"/>
    <property type="project" value="TreeGrafter"/>
</dbReference>
<evidence type="ECO:0000256" key="3">
    <source>
        <dbReference type="ARBA" id="ARBA00022452"/>
    </source>
</evidence>
<evidence type="ECO:0000256" key="10">
    <source>
        <dbReference type="PROSITE-ProRule" id="PRU01360"/>
    </source>
</evidence>
<accession>A0A1I4S7Y9</accession>
<sequence>MKRFVSFGLVGVVLFFHGMGFAQDGEGRGERVYRAEEILVIGTPLYEASIVPEEEINIPTMGSSLLDALESQAGVQLRRTSPTHSEYNKLRLRGFDETRLRVELNGVPINRDGSYGTGPVHWSILSSENVERIEIRRGVVPAKYGNTLGGVINIVTKEPTEAPEISVSSVYGSFNTWDTRLVYNQKYGPLKWSIGGSHFQTDGYLRNNDNHRNNVRANVAVELPFSLEAGAGFEYSDMESGLIVYNRPDSPFYDDDDPDSDASMIGGPYPQWIRGDLTWGDGSHVDDENYAFSTYLHKKFDKGSARLDFRIWNQKRTEYYYAAEDPEKKIYERETDVEDNNWLLKGQADYLLGRHHLELGGELKQYGWGDQTVHFIDTAYFSPAINFPKYIQEGFEGQPKNKQYAALYLQDTWNLHPRWSVELGVRQEWFRADEIDPEAFGFDWTTEEAEIDESHLDPRLGLTFRPWEGGSINARFGIAHRYPTSPEHFWWYLNKGTEFFNTELKPEEAEQYELAVEQIFSKKARITVRGYYYDIDDYISSVTVPGTGMVVYNIENVDIKGIEIESTLSFTDSLQGWINLTLQDGSKDKDPWDTENRLENQLPDFPEKLLNCGVDYRSEKLKARLWLNYVGKREHYDGKDLVEMGDYVLINAFVSYNFLNNSKWGNWDLILSAHNILGEDYEEEAGYPMPGATVLVGLRASF</sequence>
<evidence type="ECO:0000256" key="9">
    <source>
        <dbReference type="ARBA" id="ARBA00023237"/>
    </source>
</evidence>
<name>A0A1I4S7Y9_9BACT</name>
<comment type="similarity">
    <text evidence="10 11">Belongs to the TonB-dependent receptor family.</text>
</comment>
<keyword evidence="5" id="KW-0732">Signal</keyword>
<keyword evidence="7 10" id="KW-0472">Membrane</keyword>
<keyword evidence="2 10" id="KW-0813">Transport</keyword>
<dbReference type="RefSeq" id="WP_093393678.1">
    <property type="nucleotide sequence ID" value="NZ_FOUU01000002.1"/>
</dbReference>
<dbReference type="CDD" id="cd01347">
    <property type="entry name" value="ligand_gated_channel"/>
    <property type="match status" value="1"/>
</dbReference>